<protein>
    <submittedName>
        <fullName evidence="6">DoxX family protein</fullName>
    </submittedName>
</protein>
<keyword evidence="3 5" id="KW-1133">Transmembrane helix</keyword>
<evidence type="ECO:0000313" key="7">
    <source>
        <dbReference type="Proteomes" id="UP001301653"/>
    </source>
</evidence>
<comment type="caution">
    <text evidence="6">The sequence shown here is derived from an EMBL/GenBank/DDBJ whole genome shotgun (WGS) entry which is preliminary data.</text>
</comment>
<evidence type="ECO:0000313" key="6">
    <source>
        <dbReference type="EMBL" id="MEA5667787.1"/>
    </source>
</evidence>
<evidence type="ECO:0000256" key="1">
    <source>
        <dbReference type="ARBA" id="ARBA00004141"/>
    </source>
</evidence>
<dbReference type="Proteomes" id="UP001301653">
    <property type="component" value="Unassembled WGS sequence"/>
</dbReference>
<sequence length="137" mass="14421">MNTRSTVAVAPGRGITFASWTLRILAAVAFLTAGSAKLAAAPMMVAVFDQIGIGQWFRVVTGVLEVVGALALLIRPTAGLAGLMLSVTMAFGVLTHLLLIGGSPVPALALLLITAAVAWLERRRIAHTLRPLRRVWA</sequence>
<organism evidence="6 7">
    <name type="scientific">Stenotrophomonas capsici</name>
    <dbReference type="NCBI Taxonomy" id="3110230"/>
    <lineage>
        <taxon>Bacteria</taxon>
        <taxon>Pseudomonadati</taxon>
        <taxon>Pseudomonadota</taxon>
        <taxon>Gammaproteobacteria</taxon>
        <taxon>Lysobacterales</taxon>
        <taxon>Lysobacteraceae</taxon>
        <taxon>Stenotrophomonas</taxon>
    </lineage>
</organism>
<evidence type="ECO:0000256" key="4">
    <source>
        <dbReference type="ARBA" id="ARBA00023136"/>
    </source>
</evidence>
<feature type="transmembrane region" description="Helical" evidence="5">
    <location>
        <begin position="94"/>
        <end position="120"/>
    </location>
</feature>
<dbReference type="InterPro" id="IPR032808">
    <property type="entry name" value="DoxX"/>
</dbReference>
<dbReference type="Pfam" id="PF13564">
    <property type="entry name" value="DoxX_2"/>
    <property type="match status" value="1"/>
</dbReference>
<reference evidence="6 7" key="1">
    <citation type="submission" date="2023-12" db="EMBL/GenBank/DDBJ databases">
        <title>Stenotrophomonas guangdongensis sp. nov., isolated from wilted pepper plants (Capsicum annuum).</title>
        <authorList>
            <person name="Qiu M."/>
            <person name="Li Y."/>
            <person name="Liu Q."/>
            <person name="Zhang X."/>
            <person name="Huang Y."/>
            <person name="Guo R."/>
            <person name="Hu M."/>
            <person name="Zhou J."/>
            <person name="Zhou X."/>
        </authorList>
    </citation>
    <scope>NUCLEOTIDE SEQUENCE [LARGE SCALE GENOMIC DNA]</scope>
    <source>
        <strain evidence="6 7">MH1</strain>
    </source>
</reference>
<gene>
    <name evidence="6" type="ORF">VA603_09615</name>
</gene>
<proteinExistence type="predicted"/>
<keyword evidence="7" id="KW-1185">Reference proteome</keyword>
<dbReference type="EMBL" id="JAYFUH010000125">
    <property type="protein sequence ID" value="MEA5667787.1"/>
    <property type="molecule type" value="Genomic_DNA"/>
</dbReference>
<evidence type="ECO:0000256" key="5">
    <source>
        <dbReference type="SAM" id="Phobius"/>
    </source>
</evidence>
<feature type="transmembrane region" description="Helical" evidence="5">
    <location>
        <begin position="20"/>
        <end position="44"/>
    </location>
</feature>
<keyword evidence="4 5" id="KW-0472">Membrane</keyword>
<comment type="subcellular location">
    <subcellularLocation>
        <location evidence="1">Membrane</location>
        <topology evidence="1">Multi-pass membrane protein</topology>
    </subcellularLocation>
</comment>
<name>A0ABU5V485_9GAMM</name>
<accession>A0ABU5V485</accession>
<evidence type="ECO:0000256" key="2">
    <source>
        <dbReference type="ARBA" id="ARBA00022692"/>
    </source>
</evidence>
<keyword evidence="2 5" id="KW-0812">Transmembrane</keyword>
<feature type="transmembrane region" description="Helical" evidence="5">
    <location>
        <begin position="56"/>
        <end position="74"/>
    </location>
</feature>
<dbReference type="RefSeq" id="WP_132862339.1">
    <property type="nucleotide sequence ID" value="NZ_JAYFUH010000125.1"/>
</dbReference>
<evidence type="ECO:0000256" key="3">
    <source>
        <dbReference type="ARBA" id="ARBA00022989"/>
    </source>
</evidence>